<gene>
    <name evidence="4" type="ORF">ACD661_07785</name>
</gene>
<dbReference type="InterPro" id="IPR051203">
    <property type="entry name" value="Polysaccharide_Synthase-Rel"/>
</dbReference>
<dbReference type="RefSeq" id="WP_400187299.1">
    <property type="nucleotide sequence ID" value="NZ_JBGORX010000002.1"/>
</dbReference>
<dbReference type="Pfam" id="PF13727">
    <property type="entry name" value="CoA_binding_3"/>
    <property type="match status" value="1"/>
</dbReference>
<dbReference type="PANTHER" id="PTHR43318">
    <property type="entry name" value="UDP-N-ACETYLGLUCOSAMINE 4,6-DEHYDRATASE"/>
    <property type="match status" value="1"/>
</dbReference>
<keyword evidence="2" id="KW-0812">Transmembrane</keyword>
<dbReference type="InterPro" id="IPR003869">
    <property type="entry name" value="Polysac_CapD-like"/>
</dbReference>
<dbReference type="InterPro" id="IPR036291">
    <property type="entry name" value="NAD(P)-bd_dom_sf"/>
</dbReference>
<organism evidence="4 5">
    <name type="scientific">Legionella lytica</name>
    <dbReference type="NCBI Taxonomy" id="96232"/>
    <lineage>
        <taxon>Bacteria</taxon>
        <taxon>Pseudomonadati</taxon>
        <taxon>Pseudomonadota</taxon>
        <taxon>Gammaproteobacteria</taxon>
        <taxon>Legionellales</taxon>
        <taxon>Legionellaceae</taxon>
        <taxon>Legionella</taxon>
    </lineage>
</organism>
<dbReference type="Pfam" id="PF02719">
    <property type="entry name" value="Polysacc_synt_2"/>
    <property type="match status" value="1"/>
</dbReference>
<dbReference type="SUPFAM" id="SSF53335">
    <property type="entry name" value="S-adenosyl-L-methionine-dependent methyltransferases"/>
    <property type="match status" value="1"/>
</dbReference>
<dbReference type="SUPFAM" id="SSF51735">
    <property type="entry name" value="NAD(P)-binding Rossmann-fold domains"/>
    <property type="match status" value="1"/>
</dbReference>
<keyword evidence="2" id="KW-0472">Membrane</keyword>
<keyword evidence="5" id="KW-1185">Reference proteome</keyword>
<dbReference type="InterPro" id="IPR029063">
    <property type="entry name" value="SAM-dependent_MTases_sf"/>
</dbReference>
<accession>A0ABW8D6X1</accession>
<evidence type="ECO:0000259" key="3">
    <source>
        <dbReference type="Pfam" id="PF02719"/>
    </source>
</evidence>
<dbReference type="CDD" id="cd05237">
    <property type="entry name" value="UDP_invert_4-6DH_SDR_e"/>
    <property type="match status" value="1"/>
</dbReference>
<comment type="similarity">
    <text evidence="1">Belongs to the polysaccharide synthase family.</text>
</comment>
<evidence type="ECO:0000313" key="5">
    <source>
        <dbReference type="Proteomes" id="UP001615550"/>
    </source>
</evidence>
<evidence type="ECO:0000313" key="4">
    <source>
        <dbReference type="EMBL" id="MFJ1268449.1"/>
    </source>
</evidence>
<keyword evidence="2" id="KW-1133">Transmembrane helix</keyword>
<dbReference type="PANTHER" id="PTHR43318:SF1">
    <property type="entry name" value="POLYSACCHARIDE BIOSYNTHESIS PROTEIN EPSC-RELATED"/>
    <property type="match status" value="1"/>
</dbReference>
<feature type="transmembrane region" description="Helical" evidence="2">
    <location>
        <begin position="122"/>
        <end position="140"/>
    </location>
</feature>
<feature type="transmembrane region" description="Helical" evidence="2">
    <location>
        <begin position="63"/>
        <end position="80"/>
    </location>
</feature>
<name>A0ABW8D6X1_9GAMM</name>
<evidence type="ECO:0000256" key="1">
    <source>
        <dbReference type="ARBA" id="ARBA00007430"/>
    </source>
</evidence>
<dbReference type="Proteomes" id="UP001615550">
    <property type="component" value="Unassembled WGS sequence"/>
</dbReference>
<dbReference type="Gene3D" id="3.40.50.720">
    <property type="entry name" value="NAD(P)-binding Rossmann-like Domain"/>
    <property type="match status" value="2"/>
</dbReference>
<feature type="domain" description="Polysaccharide biosynthesis protein CapD-like" evidence="3">
    <location>
        <begin position="267"/>
        <end position="550"/>
    </location>
</feature>
<feature type="transmembrane region" description="Helical" evidence="2">
    <location>
        <begin position="92"/>
        <end position="110"/>
    </location>
</feature>
<sequence>MGHDLAMALFSWFIVHSLISGQLDTFSLTQWLSITVAFAISIKYFRVYAVIWKNASTKDVKRSIYTVLTGSILFFFLEFLSNRLALISRSEIIFYPELTLILILSSRYFYRQYLQSASKSRTVGTGLIVIGSGAGANLFLRENDTRLNPYKIVAILDDNPLLHGTLMQNYPIIGSTDLLLSPKFIQSYPADELLIAIPSLPKEHLQDIYKKCIATAYPVKILPSLMRILEGSSPTELEQIKLEDLLGREQIELAWNEISTAIYGKRVVVTGGGGSIGSELCRQIAKLNPEKLIIIENSEFNLYQIEQELRQSFDNLPLHISLTSVLDKHAINQLFEKFKPQIVFHAAAYKHVPMLEEQVRIAVMNNVLGTQAIAEASVDFNVNKFILISTDKAVNPTNIMGTTKRVAEIYCQNLNGHFATQFITVRFGNVLGSAGSVVPLFKKQLKEGGPLTVTHPDITRYFMTIPEACQLILQAMVNGHGGEVFVLDMGEPVKINYLAEQIIRLAGKEPHRDIQIKYTGLRPGEKLYEELFHETEQLRPTMHEKILQAKHRVMDWQQLIHTFDAIEQACHTMNERELRKLLVHLVPEYCENVEALPSA</sequence>
<comment type="caution">
    <text evidence="4">The sequence shown here is derived from an EMBL/GenBank/DDBJ whole genome shotgun (WGS) entry which is preliminary data.</text>
</comment>
<protein>
    <submittedName>
        <fullName evidence="4">Polysaccharide biosynthesis protein</fullName>
    </submittedName>
</protein>
<proteinExistence type="inferred from homology"/>
<evidence type="ECO:0000256" key="2">
    <source>
        <dbReference type="SAM" id="Phobius"/>
    </source>
</evidence>
<reference evidence="4 5" key="1">
    <citation type="submission" date="2024-08" db="EMBL/GenBank/DDBJ databases">
        <title>Draft Genome Sequence of Legionella lytica strain DSB2004, Isolated From a Fire Sprinkler System.</title>
        <authorList>
            <person name="Everhart A.D."/>
            <person name="Kidane D.T."/>
            <person name="Farone A.L."/>
            <person name="Farone M.B."/>
        </authorList>
    </citation>
    <scope>NUCLEOTIDE SEQUENCE [LARGE SCALE GENOMIC DNA]</scope>
    <source>
        <strain evidence="4 5">DSB2004</strain>
    </source>
</reference>
<dbReference type="EMBL" id="JBGORX010000002">
    <property type="protein sequence ID" value="MFJ1268449.1"/>
    <property type="molecule type" value="Genomic_DNA"/>
</dbReference>
<feature type="transmembrane region" description="Helical" evidence="2">
    <location>
        <begin position="31"/>
        <end position="51"/>
    </location>
</feature>